<protein>
    <recommendedName>
        <fullName evidence="5">Ig-like domain-containing protein</fullName>
    </recommendedName>
</protein>
<keyword evidence="2" id="KW-1015">Disulfide bond</keyword>
<proteinExistence type="predicted"/>
<evidence type="ECO:0000256" key="4">
    <source>
        <dbReference type="SAM" id="SignalP"/>
    </source>
</evidence>
<keyword evidence="7" id="KW-1185">Reference proteome</keyword>
<dbReference type="InParanoid" id="R4GA69"/>
<dbReference type="FunFam" id="2.60.40.10:FF:000721">
    <property type="entry name" value="Immunoglobulin lambda variable 5-45"/>
    <property type="match status" value="1"/>
</dbReference>
<dbReference type="Bgee" id="ENSACAG00000029178">
    <property type="expression patterns" value="Expressed in adrenal gland and 4 other cell types or tissues"/>
</dbReference>
<dbReference type="AlphaFoldDB" id="R4GA69"/>
<dbReference type="InterPro" id="IPR007110">
    <property type="entry name" value="Ig-like_dom"/>
</dbReference>
<dbReference type="InterPro" id="IPR013783">
    <property type="entry name" value="Ig-like_fold"/>
</dbReference>
<reference evidence="6" key="2">
    <citation type="submission" date="2025-08" db="UniProtKB">
        <authorList>
            <consortium name="Ensembl"/>
        </authorList>
    </citation>
    <scope>IDENTIFICATION</scope>
</reference>
<dbReference type="InterPro" id="IPR050150">
    <property type="entry name" value="IgV_Light_Chain"/>
</dbReference>
<accession>R4GA69</accession>
<dbReference type="InterPro" id="IPR003599">
    <property type="entry name" value="Ig_sub"/>
</dbReference>
<evidence type="ECO:0000256" key="1">
    <source>
        <dbReference type="ARBA" id="ARBA00022729"/>
    </source>
</evidence>
<keyword evidence="1 4" id="KW-0732">Signal</keyword>
<feature type="chain" id="PRO_5032943404" description="Ig-like domain-containing protein" evidence="4">
    <location>
        <begin position="20"/>
        <end position="150"/>
    </location>
</feature>
<evidence type="ECO:0000259" key="5">
    <source>
        <dbReference type="PROSITE" id="PS50835"/>
    </source>
</evidence>
<dbReference type="GO" id="GO:0019814">
    <property type="term" value="C:immunoglobulin complex"/>
    <property type="evidence" value="ECO:0000318"/>
    <property type="project" value="GO_Central"/>
</dbReference>
<dbReference type="PROSITE" id="PS50835">
    <property type="entry name" value="IG_LIKE"/>
    <property type="match status" value="1"/>
</dbReference>
<reference evidence="6" key="1">
    <citation type="submission" date="2009-12" db="EMBL/GenBank/DDBJ databases">
        <title>The Genome Sequence of Anolis carolinensis (Green Anole Lizard).</title>
        <authorList>
            <consortium name="The Genome Sequencing Platform"/>
            <person name="Di Palma F."/>
            <person name="Alfoldi J."/>
            <person name="Heiman D."/>
            <person name="Young S."/>
            <person name="Grabherr M."/>
            <person name="Johnson J."/>
            <person name="Lander E.S."/>
            <person name="Lindblad-Toh K."/>
        </authorList>
    </citation>
    <scope>NUCLEOTIDE SEQUENCE [LARGE SCALE GENOMIC DNA]</scope>
    <source>
        <strain evidence="6">JBL SC #1</strain>
    </source>
</reference>
<dbReference type="InterPro" id="IPR013106">
    <property type="entry name" value="Ig_V-set"/>
</dbReference>
<dbReference type="Gene3D" id="2.60.40.10">
    <property type="entry name" value="Immunoglobulins"/>
    <property type="match status" value="1"/>
</dbReference>
<evidence type="ECO:0000313" key="6">
    <source>
        <dbReference type="Ensembl" id="ENSACAP00000022155.2"/>
    </source>
</evidence>
<evidence type="ECO:0000256" key="2">
    <source>
        <dbReference type="ARBA" id="ARBA00023157"/>
    </source>
</evidence>
<dbReference type="InterPro" id="IPR036179">
    <property type="entry name" value="Ig-like_dom_sf"/>
</dbReference>
<organism evidence="6 7">
    <name type="scientific">Anolis carolinensis</name>
    <name type="common">Green anole</name>
    <name type="synonym">American chameleon</name>
    <dbReference type="NCBI Taxonomy" id="28377"/>
    <lineage>
        <taxon>Eukaryota</taxon>
        <taxon>Metazoa</taxon>
        <taxon>Chordata</taxon>
        <taxon>Craniata</taxon>
        <taxon>Vertebrata</taxon>
        <taxon>Euteleostomi</taxon>
        <taxon>Lepidosauria</taxon>
        <taxon>Squamata</taxon>
        <taxon>Bifurcata</taxon>
        <taxon>Unidentata</taxon>
        <taxon>Episquamata</taxon>
        <taxon>Toxicofera</taxon>
        <taxon>Iguania</taxon>
        <taxon>Dactyloidae</taxon>
        <taxon>Anolis</taxon>
    </lineage>
</organism>
<dbReference type="GO" id="GO:0006955">
    <property type="term" value="P:immune response"/>
    <property type="evidence" value="ECO:0000318"/>
    <property type="project" value="GO_Central"/>
</dbReference>
<feature type="domain" description="Ig-like" evidence="5">
    <location>
        <begin position="21"/>
        <end position="137"/>
    </location>
</feature>
<dbReference type="SMART" id="SM00406">
    <property type="entry name" value="IGv"/>
    <property type="match status" value="1"/>
</dbReference>
<dbReference type="SUPFAM" id="SSF48726">
    <property type="entry name" value="Immunoglobulin"/>
    <property type="match status" value="1"/>
</dbReference>
<dbReference type="Ensembl" id="ENSACAT00000029572.2">
    <property type="protein sequence ID" value="ENSACAP00000022155.2"/>
    <property type="gene ID" value="ENSACAG00000029178.2"/>
</dbReference>
<evidence type="ECO:0000313" key="7">
    <source>
        <dbReference type="Proteomes" id="UP000001646"/>
    </source>
</evidence>
<dbReference type="GeneTree" id="ENSGT00940000161517"/>
<dbReference type="Pfam" id="PF07686">
    <property type="entry name" value="V-set"/>
    <property type="match status" value="1"/>
</dbReference>
<feature type="signal peptide" evidence="4">
    <location>
        <begin position="1"/>
        <end position="19"/>
    </location>
</feature>
<sequence>MVWALLLSLLVTCYTGSKAQPVISQVASVSVSPANTAKIPCAMRSGLSIGSYWVSWYQQKPGAAPRFLLEYYSDSSKNHGSGVPSRFFGSKDTSSNSCYLNIGGVLAEDEADYYCAVWYNSECHGGAAQCRSETRISSFLPQGDLHVWPG</sequence>
<keyword evidence="3" id="KW-0393">Immunoglobulin domain</keyword>
<dbReference type="SMART" id="SM00409">
    <property type="entry name" value="IG"/>
    <property type="match status" value="1"/>
</dbReference>
<dbReference type="HOGENOM" id="CLU_077975_4_0_1"/>
<dbReference type="PANTHER" id="PTHR23267">
    <property type="entry name" value="IMMUNOGLOBULIN LIGHT CHAIN"/>
    <property type="match status" value="1"/>
</dbReference>
<reference evidence="6" key="3">
    <citation type="submission" date="2025-09" db="UniProtKB">
        <authorList>
            <consortium name="Ensembl"/>
        </authorList>
    </citation>
    <scope>IDENTIFICATION</scope>
</reference>
<evidence type="ECO:0000256" key="3">
    <source>
        <dbReference type="ARBA" id="ARBA00023319"/>
    </source>
</evidence>
<dbReference type="eggNOG" id="ENOG502S4P8">
    <property type="taxonomic scope" value="Eukaryota"/>
</dbReference>
<dbReference type="Proteomes" id="UP000001646">
    <property type="component" value="Unplaced"/>
</dbReference>
<name>R4GA69_ANOCA</name>